<evidence type="ECO:0000256" key="3">
    <source>
        <dbReference type="ARBA" id="ARBA00022692"/>
    </source>
</evidence>
<evidence type="ECO:0000313" key="9">
    <source>
        <dbReference type="EMBL" id="GCD13212.1"/>
    </source>
</evidence>
<evidence type="ECO:0000256" key="6">
    <source>
        <dbReference type="ARBA" id="ARBA00038076"/>
    </source>
</evidence>
<feature type="transmembrane region" description="Helical" evidence="7">
    <location>
        <begin position="396"/>
        <end position="416"/>
    </location>
</feature>
<dbReference type="RefSeq" id="WP_125006554.1">
    <property type="nucleotide sequence ID" value="NZ_BHYK01000069.1"/>
</dbReference>
<reference evidence="9 10" key="1">
    <citation type="submission" date="2018-11" db="EMBL/GenBank/DDBJ databases">
        <title>Genome sequencing and assembly of Clostridium tagluense strain A121.</title>
        <authorList>
            <person name="Murakami T."/>
            <person name="Segawa T."/>
            <person name="Shcherbakova V.A."/>
            <person name="Mori H."/>
            <person name="Yoshimura Y."/>
        </authorList>
    </citation>
    <scope>NUCLEOTIDE SEQUENCE [LARGE SCALE GENOMIC DNA]</scope>
    <source>
        <strain evidence="9 10">A121</strain>
    </source>
</reference>
<feature type="transmembrane region" description="Helical" evidence="7">
    <location>
        <begin position="20"/>
        <end position="39"/>
    </location>
</feature>
<dbReference type="PANTHER" id="PTHR30572">
    <property type="entry name" value="MEMBRANE COMPONENT OF TRANSPORTER-RELATED"/>
    <property type="match status" value="1"/>
</dbReference>
<keyword evidence="5 7" id="KW-0472">Membrane</keyword>
<dbReference type="InterPro" id="IPR050250">
    <property type="entry name" value="Macrolide_Exporter_MacB"/>
</dbReference>
<evidence type="ECO:0000256" key="2">
    <source>
        <dbReference type="ARBA" id="ARBA00022475"/>
    </source>
</evidence>
<dbReference type="AlphaFoldDB" id="A0A401UUI1"/>
<feature type="transmembrane region" description="Helical" evidence="7">
    <location>
        <begin position="303"/>
        <end position="332"/>
    </location>
</feature>
<evidence type="ECO:0000256" key="5">
    <source>
        <dbReference type="ARBA" id="ARBA00023136"/>
    </source>
</evidence>
<dbReference type="Proteomes" id="UP000287872">
    <property type="component" value="Unassembled WGS sequence"/>
</dbReference>
<comment type="caution">
    <text evidence="9">The sequence shown here is derived from an EMBL/GenBank/DDBJ whole genome shotgun (WGS) entry which is preliminary data.</text>
</comment>
<name>A0A401UUI1_9CLOT</name>
<comment type="subcellular location">
    <subcellularLocation>
        <location evidence="1">Cell membrane</location>
        <topology evidence="1">Multi-pass membrane protein</topology>
    </subcellularLocation>
</comment>
<feature type="transmembrane region" description="Helical" evidence="7">
    <location>
        <begin position="793"/>
        <end position="814"/>
    </location>
</feature>
<proteinExistence type="inferred from homology"/>
<keyword evidence="10" id="KW-1185">Reference proteome</keyword>
<dbReference type="Pfam" id="PF02687">
    <property type="entry name" value="FtsX"/>
    <property type="match status" value="2"/>
</dbReference>
<keyword evidence="3 7" id="KW-0812">Transmembrane</keyword>
<organism evidence="9 10">
    <name type="scientific">Clostridium tagluense</name>
    <dbReference type="NCBI Taxonomy" id="360422"/>
    <lineage>
        <taxon>Bacteria</taxon>
        <taxon>Bacillati</taxon>
        <taxon>Bacillota</taxon>
        <taxon>Clostridia</taxon>
        <taxon>Eubacteriales</taxon>
        <taxon>Clostridiaceae</taxon>
        <taxon>Clostridium</taxon>
    </lineage>
</organism>
<sequence>MKIIVKFLWNNIKEKKFRTFLIIFSIMMSAALYFASSAMSTTIVEMFSSYITSYVGSAEIIVTANEKSPSAFLYAKKADAIKGDMDYIIGAIQLTGSFKDTNDKDVNVNINLNGYDLKELEVLSPLVFENEVKPESFVGKKIIISKNTSEKYKLKLGDFINVDIKDARSRFEVVGIAKIAGLFLSEKQNTMGIVPKDVLYNMGEGRGKVSILYIKTKNPLQKQNTIDRLSKIYEDYSVKEPITDKDLADASNGIVVPLKMMGMVVFAISMFIIYSAFKVITAERIPIVGTFRSIGATKKMMNLVLLGESIIYGIIGGITGIIVGFGVLYLMATVFAQMFGGIKTTINYTTSQMIGAFILSVILSLVSSMIPIINISKISVKDIVLNNVTRNGKNKHWKLVFGIIAILFAIIAPRIVPKNLAGLIDGLAMLLVFVGTVYLVPYITSIFVVVLEKLYSYIFGNEGVIAAKNLKGNKSVLNNIALLAIGMSALLMISTISSSMAIEIPRVYKQMKFEMFIYGSELNNEIENKIRNIKGVEGVYGIYQTSQVKINNSKETIGEVDGVNNRKFSDYYDMKFLGDKEAMLTDLSMGRNMIITKSLGDRLNLVKGNKLTLELNKTKREYTVVGVVDYQWNNGNMAFISDKYFKQDMNVQKYSQFCVKTNIAASGVKKAIDKKYSKSGMYTETIEAMTIANVEGNAMYMTLLNGFAIMAMIIGSFGIINNFMISFIERKRSIAMFRSLGMSKRQNIKILFIESFTGGAIGGIVGIISSILLVSTTQYLMNSTLNFLLPMHYSVKTFSVAFILGTLVMIIASVGPASKASKLNIIEAIKYE</sequence>
<dbReference type="InterPro" id="IPR003838">
    <property type="entry name" value="ABC3_permease_C"/>
</dbReference>
<protein>
    <submittedName>
        <fullName evidence="9">ABC transporter permease</fullName>
    </submittedName>
</protein>
<dbReference type="PANTHER" id="PTHR30572:SF4">
    <property type="entry name" value="ABC TRANSPORTER PERMEASE YTRF"/>
    <property type="match status" value="1"/>
</dbReference>
<evidence type="ECO:0000313" key="10">
    <source>
        <dbReference type="Proteomes" id="UP000287872"/>
    </source>
</evidence>
<dbReference type="GO" id="GO:0005886">
    <property type="term" value="C:plasma membrane"/>
    <property type="evidence" value="ECO:0007669"/>
    <property type="project" value="UniProtKB-SubCell"/>
</dbReference>
<feature type="transmembrane region" description="Helical" evidence="7">
    <location>
        <begin position="750"/>
        <end position="773"/>
    </location>
</feature>
<evidence type="ECO:0000256" key="4">
    <source>
        <dbReference type="ARBA" id="ARBA00022989"/>
    </source>
</evidence>
<evidence type="ECO:0000259" key="8">
    <source>
        <dbReference type="Pfam" id="PF02687"/>
    </source>
</evidence>
<keyword evidence="4 7" id="KW-1133">Transmembrane helix</keyword>
<evidence type="ECO:0000256" key="7">
    <source>
        <dbReference type="SAM" id="Phobius"/>
    </source>
</evidence>
<dbReference type="OrthoDB" id="1711021at2"/>
<dbReference type="GO" id="GO:0022857">
    <property type="term" value="F:transmembrane transporter activity"/>
    <property type="evidence" value="ECO:0007669"/>
    <property type="project" value="TreeGrafter"/>
</dbReference>
<feature type="domain" description="ABC3 transporter permease C-terminal" evidence="8">
    <location>
        <begin position="261"/>
        <end position="379"/>
    </location>
</feature>
<feature type="transmembrane region" description="Helical" evidence="7">
    <location>
        <begin position="707"/>
        <end position="729"/>
    </location>
</feature>
<feature type="domain" description="ABC3 transporter permease C-terminal" evidence="8">
    <location>
        <begin position="706"/>
        <end position="825"/>
    </location>
</feature>
<feature type="transmembrane region" description="Helical" evidence="7">
    <location>
        <begin position="428"/>
        <end position="451"/>
    </location>
</feature>
<feature type="transmembrane region" description="Helical" evidence="7">
    <location>
        <begin position="480"/>
        <end position="502"/>
    </location>
</feature>
<dbReference type="EMBL" id="BHYK01000069">
    <property type="protein sequence ID" value="GCD13212.1"/>
    <property type="molecule type" value="Genomic_DNA"/>
</dbReference>
<gene>
    <name evidence="9" type="ORF">Ctaglu_48350</name>
</gene>
<feature type="transmembrane region" description="Helical" evidence="7">
    <location>
        <begin position="352"/>
        <end position="375"/>
    </location>
</feature>
<evidence type="ECO:0000256" key="1">
    <source>
        <dbReference type="ARBA" id="ARBA00004651"/>
    </source>
</evidence>
<accession>A0A401UUI1</accession>
<keyword evidence="2" id="KW-1003">Cell membrane</keyword>
<comment type="similarity">
    <text evidence="6">Belongs to the ABC-4 integral membrane protein family.</text>
</comment>
<feature type="transmembrane region" description="Helical" evidence="7">
    <location>
        <begin position="260"/>
        <end position="282"/>
    </location>
</feature>